<dbReference type="InterPro" id="IPR013783">
    <property type="entry name" value="Ig-like_fold"/>
</dbReference>
<reference evidence="3" key="1">
    <citation type="submission" date="2025-08" db="UniProtKB">
        <authorList>
            <consortium name="RefSeq"/>
        </authorList>
    </citation>
    <scope>IDENTIFICATION</scope>
</reference>
<proteinExistence type="predicted"/>
<dbReference type="AlphaFoldDB" id="A0A6P7SY82"/>
<keyword evidence="2" id="KW-1185">Reference proteome</keyword>
<dbReference type="Proteomes" id="UP000515154">
    <property type="component" value="Linkage group LG12"/>
</dbReference>
<dbReference type="InterPro" id="IPR003598">
    <property type="entry name" value="Ig_sub2"/>
</dbReference>
<protein>
    <submittedName>
        <fullName evidence="3">Uncharacterized protein LOC115217806</fullName>
    </submittedName>
</protein>
<dbReference type="InterPro" id="IPR007110">
    <property type="entry name" value="Ig-like_dom"/>
</dbReference>
<gene>
    <name evidence="3" type="primary">LOC115217806</name>
</gene>
<dbReference type="GO" id="GO:0050808">
    <property type="term" value="P:synapse organization"/>
    <property type="evidence" value="ECO:0007669"/>
    <property type="project" value="TreeGrafter"/>
</dbReference>
<dbReference type="SMART" id="SM00409">
    <property type="entry name" value="IG"/>
    <property type="match status" value="2"/>
</dbReference>
<dbReference type="InterPro" id="IPR013098">
    <property type="entry name" value="Ig_I-set"/>
</dbReference>
<dbReference type="InterPro" id="IPR003599">
    <property type="entry name" value="Ig_sub"/>
</dbReference>
<dbReference type="PROSITE" id="PS50835">
    <property type="entry name" value="IG_LIKE"/>
    <property type="match status" value="2"/>
</dbReference>
<dbReference type="KEGG" id="osn:115217806"/>
<evidence type="ECO:0000259" key="1">
    <source>
        <dbReference type="PROSITE" id="PS50835"/>
    </source>
</evidence>
<dbReference type="RefSeq" id="XP_029643349.2">
    <property type="nucleotide sequence ID" value="XM_029787489.2"/>
</dbReference>
<dbReference type="SUPFAM" id="SSF48726">
    <property type="entry name" value="Immunoglobulin"/>
    <property type="match status" value="2"/>
</dbReference>
<evidence type="ECO:0000313" key="2">
    <source>
        <dbReference type="Proteomes" id="UP000515154"/>
    </source>
</evidence>
<dbReference type="GO" id="GO:0032589">
    <property type="term" value="C:neuron projection membrane"/>
    <property type="evidence" value="ECO:0007669"/>
    <property type="project" value="TreeGrafter"/>
</dbReference>
<evidence type="ECO:0000313" key="3">
    <source>
        <dbReference type="RefSeq" id="XP_029643349.2"/>
    </source>
</evidence>
<organism evidence="2 3">
    <name type="scientific">Octopus sinensis</name>
    <name type="common">East Asian common octopus</name>
    <dbReference type="NCBI Taxonomy" id="2607531"/>
    <lineage>
        <taxon>Eukaryota</taxon>
        <taxon>Metazoa</taxon>
        <taxon>Spiralia</taxon>
        <taxon>Lophotrochozoa</taxon>
        <taxon>Mollusca</taxon>
        <taxon>Cephalopoda</taxon>
        <taxon>Coleoidea</taxon>
        <taxon>Octopodiformes</taxon>
        <taxon>Octopoda</taxon>
        <taxon>Incirrata</taxon>
        <taxon>Octopodidae</taxon>
        <taxon>Octopus</taxon>
    </lineage>
</organism>
<feature type="domain" description="Ig-like" evidence="1">
    <location>
        <begin position="205"/>
        <end position="274"/>
    </location>
</feature>
<accession>A0A6P7SY82</accession>
<name>A0A6P7SY82_9MOLL</name>
<dbReference type="InterPro" id="IPR036179">
    <property type="entry name" value="Ig-like_dom_sf"/>
</dbReference>
<dbReference type="Gene3D" id="2.60.40.10">
    <property type="entry name" value="Immunoglobulins"/>
    <property type="match status" value="2"/>
</dbReference>
<dbReference type="Pfam" id="PF13927">
    <property type="entry name" value="Ig_3"/>
    <property type="match status" value="1"/>
</dbReference>
<sequence length="382" mass="43179">MVAASSTSTPTEQVFDQRQSVSHFFEFLLAIHFLLIKNQVRGKEFKNNITSPIVDILHSQLPEFYTLSVTGGRYQRYYTPHFGSRVNNITSYIGDTATLYCSIINLGTKTVVWRKTSSRHPITVGTFTFISDKSYSIQRQIEKNEWNLVIKNVQPKHAGLYECHISSKEKQKFNVYLNVIGRKGGGGGGSDGDIYLTGTSFVTVGDHIILVCNVVGGDYIPEDVDWFKDGNEIKYDSTRGVLITRQRSVNTKFLSSQLLIKKSNMDDAGNYVCRSGMDVTSFNVEVLNATTNNIRRGLPFEAVTLKLEQNSVKFNCLLQAIINYGKTDDYRLCIAEDDGPRNEKNHQKTSSSERSTTISRKWWIVFGFMSLLYQNGVTFLEP</sequence>
<dbReference type="PANTHER" id="PTHR23279">
    <property type="entry name" value="DEFECTIVE PROBOSCIS EXTENSION RESPONSE DPR -RELATED"/>
    <property type="match status" value="1"/>
</dbReference>
<feature type="domain" description="Ig-like" evidence="1">
    <location>
        <begin position="80"/>
        <end position="174"/>
    </location>
</feature>
<dbReference type="InterPro" id="IPR037448">
    <property type="entry name" value="Zig-8"/>
</dbReference>
<dbReference type="SMART" id="SM00408">
    <property type="entry name" value="IGc2"/>
    <property type="match status" value="2"/>
</dbReference>
<dbReference type="PANTHER" id="PTHR23279:SF36">
    <property type="entry name" value="DEFECTIVE PROBOSCIS EXTENSION RESPONSE 9, ISOFORM A"/>
    <property type="match status" value="1"/>
</dbReference>
<dbReference type="Pfam" id="PF07679">
    <property type="entry name" value="I-set"/>
    <property type="match status" value="1"/>
</dbReference>